<proteinExistence type="predicted"/>
<dbReference type="Proteomes" id="UP000077521">
    <property type="component" value="Unassembled WGS sequence"/>
</dbReference>
<protein>
    <submittedName>
        <fullName evidence="2">Uncharacterized protein</fullName>
    </submittedName>
</protein>
<dbReference type="AlphaFoldDB" id="A0A8T8SBI6"/>
<organism evidence="2 3">
    <name type="scientific">Tilletia indica</name>
    <dbReference type="NCBI Taxonomy" id="43049"/>
    <lineage>
        <taxon>Eukaryota</taxon>
        <taxon>Fungi</taxon>
        <taxon>Dikarya</taxon>
        <taxon>Basidiomycota</taxon>
        <taxon>Ustilaginomycotina</taxon>
        <taxon>Exobasidiomycetes</taxon>
        <taxon>Tilletiales</taxon>
        <taxon>Tilletiaceae</taxon>
        <taxon>Tilletia</taxon>
    </lineage>
</organism>
<evidence type="ECO:0000313" key="3">
    <source>
        <dbReference type="Proteomes" id="UP000077521"/>
    </source>
</evidence>
<feature type="compositionally biased region" description="Basic and acidic residues" evidence="1">
    <location>
        <begin position="198"/>
        <end position="209"/>
    </location>
</feature>
<sequence>VRRLKTRRTNEAAQLLLRHGKTGTETAVGSDAISPIRCGKTAASDFTEKTKPLVQEGGSTVSVRGEGQGSVRRDQGPPPTGTACGSCSKVQADDPGPERRTVTSQGGLTGQEPDVSRHRADSDSDGKTQDTGRLAVCQERTMTARGVKAHYPLTGAARRRCGAARRRDDSIERTGSRTAEAGRMAQDLQQKGDGTEGPSRRRDDDRRPPSEGQASPEKRGGSNAFIR</sequence>
<feature type="non-terminal residue" evidence="2">
    <location>
        <position position="1"/>
    </location>
</feature>
<reference evidence="2" key="1">
    <citation type="submission" date="2016-04" db="EMBL/GenBank/DDBJ databases">
        <authorList>
            <person name="Nguyen H.D."/>
            <person name="Samba Siva P."/>
            <person name="Cullis J."/>
            <person name="Levesque C.A."/>
            <person name="Hambleton S."/>
        </authorList>
    </citation>
    <scope>NUCLEOTIDE SEQUENCE</scope>
    <source>
        <strain evidence="2">DAOMC 236416</strain>
    </source>
</reference>
<comment type="caution">
    <text evidence="2">The sequence shown here is derived from an EMBL/GenBank/DDBJ whole genome shotgun (WGS) entry which is preliminary data.</text>
</comment>
<accession>A0A8T8SBI6</accession>
<feature type="non-terminal residue" evidence="2">
    <location>
        <position position="227"/>
    </location>
</feature>
<feature type="compositionally biased region" description="Basic and acidic residues" evidence="1">
    <location>
        <begin position="165"/>
        <end position="175"/>
    </location>
</feature>
<gene>
    <name evidence="2" type="ORF">A4X13_0g9110</name>
</gene>
<keyword evidence="3" id="KW-1185">Reference proteome</keyword>
<evidence type="ECO:0000313" key="2">
    <source>
        <dbReference type="EMBL" id="KAE8236561.1"/>
    </source>
</evidence>
<feature type="region of interest" description="Disordered" evidence="1">
    <location>
        <begin position="148"/>
        <end position="227"/>
    </location>
</feature>
<feature type="region of interest" description="Disordered" evidence="1">
    <location>
        <begin position="42"/>
        <end position="134"/>
    </location>
</feature>
<evidence type="ECO:0000256" key="1">
    <source>
        <dbReference type="SAM" id="MobiDB-lite"/>
    </source>
</evidence>
<name>A0A8T8SBI6_9BASI</name>
<feature type="compositionally biased region" description="Basic and acidic residues" evidence="1">
    <location>
        <begin position="114"/>
        <end position="130"/>
    </location>
</feature>
<reference evidence="2" key="2">
    <citation type="journal article" date="2019" name="IMA Fungus">
        <title>Genome sequencing and comparison of five Tilletia species to identify candidate genes for the detection of regulated species infecting wheat.</title>
        <authorList>
            <person name="Nguyen H.D.T."/>
            <person name="Sultana T."/>
            <person name="Kesanakurti P."/>
            <person name="Hambleton S."/>
        </authorList>
    </citation>
    <scope>NUCLEOTIDE SEQUENCE</scope>
    <source>
        <strain evidence="2">DAOMC 236416</strain>
    </source>
</reference>
<dbReference type="EMBL" id="LWDF02002160">
    <property type="protein sequence ID" value="KAE8236561.1"/>
    <property type="molecule type" value="Genomic_DNA"/>
</dbReference>